<evidence type="ECO:0000256" key="2">
    <source>
        <dbReference type="ARBA" id="ARBA00012000"/>
    </source>
</evidence>
<gene>
    <name evidence="6" type="ORF">GGQ55_005101</name>
</gene>
<dbReference type="EC" id="3.2.2.21" evidence="2"/>
<reference evidence="6 7" key="1">
    <citation type="submission" date="2020-07" db="EMBL/GenBank/DDBJ databases">
        <title>Sequencing the genomes of 1000 actinobacteria strains.</title>
        <authorList>
            <person name="Klenk H.-P."/>
        </authorList>
    </citation>
    <scope>NUCLEOTIDE SEQUENCE [LARGE SCALE GENOMIC DNA]</scope>
    <source>
        <strain evidence="6 7">DSM 104001</strain>
    </source>
</reference>
<name>A0A853CSG2_9ACTN</name>
<comment type="catalytic activity">
    <reaction evidence="1">
        <text>Hydrolysis of alkylated DNA, releasing 3-methyladenine, 3-methylguanine, 7-methylguanine and 7-methyladenine.</text>
        <dbReference type="EC" id="3.2.2.21"/>
    </reaction>
</comment>
<evidence type="ECO:0000313" key="7">
    <source>
        <dbReference type="Proteomes" id="UP000541969"/>
    </source>
</evidence>
<protein>
    <recommendedName>
        <fullName evidence="2">DNA-3-methyladenine glycosylase II</fullName>
        <ecNumber evidence="2">3.2.2.21</ecNumber>
    </recommendedName>
</protein>
<evidence type="ECO:0000259" key="5">
    <source>
        <dbReference type="SMART" id="SM00478"/>
    </source>
</evidence>
<comment type="caution">
    <text evidence="6">The sequence shown here is derived from an EMBL/GenBank/DDBJ whole genome shotgun (WGS) entry which is preliminary data.</text>
</comment>
<keyword evidence="6" id="KW-0378">Hydrolase</keyword>
<keyword evidence="3" id="KW-0227">DNA damage</keyword>
<dbReference type="AlphaFoldDB" id="A0A853CSG2"/>
<dbReference type="EMBL" id="JACBZT010000001">
    <property type="protein sequence ID" value="NYJ08823.1"/>
    <property type="molecule type" value="Genomic_DNA"/>
</dbReference>
<organism evidence="6 7">
    <name type="scientific">Petropleomorpha daqingensis</name>
    <dbReference type="NCBI Taxonomy" id="2026353"/>
    <lineage>
        <taxon>Bacteria</taxon>
        <taxon>Bacillati</taxon>
        <taxon>Actinomycetota</taxon>
        <taxon>Actinomycetes</taxon>
        <taxon>Geodermatophilales</taxon>
        <taxon>Geodermatophilaceae</taxon>
        <taxon>Petropleomorpha</taxon>
    </lineage>
</organism>
<dbReference type="Proteomes" id="UP000541969">
    <property type="component" value="Unassembled WGS sequence"/>
</dbReference>
<dbReference type="GO" id="GO:0008725">
    <property type="term" value="F:DNA-3-methyladenine glycosylase activity"/>
    <property type="evidence" value="ECO:0007669"/>
    <property type="project" value="TreeGrafter"/>
</dbReference>
<dbReference type="GO" id="GO:0032993">
    <property type="term" value="C:protein-DNA complex"/>
    <property type="evidence" value="ECO:0007669"/>
    <property type="project" value="TreeGrafter"/>
</dbReference>
<evidence type="ECO:0000256" key="1">
    <source>
        <dbReference type="ARBA" id="ARBA00000086"/>
    </source>
</evidence>
<sequence length="294" mass="31912">MSERIVPSGPFRLRASAEFGFGQRHAARFDGVMRMAFALDGTFEPVAVAVRQAEDDGPVEVEVLGSADVDRVVAQTARVLSLDHDAASYPEVGQRDPVVGKLMELRPGLRPPLFHSPYEAAAWAVLSARQPALQMATVRDRLAAEHGRVFRIAGQELPAFPSPEALLAVDRVPGLPELKVQRLHAVARAASDGLLDVDRLRALRPEEAHAQVLTLPGIGPFYAALVVLRAVGFADVPVTEEPRALELMGRLYGLGRPATADDVGRLSEPWRPWRTWTAVLVRAAGPLLGTPEER</sequence>
<keyword evidence="7" id="KW-1185">Reference proteome</keyword>
<dbReference type="GO" id="GO:0043916">
    <property type="term" value="F:DNA-7-methylguanine glycosylase activity"/>
    <property type="evidence" value="ECO:0007669"/>
    <property type="project" value="TreeGrafter"/>
</dbReference>
<dbReference type="GO" id="GO:0006285">
    <property type="term" value="P:base-excision repair, AP site formation"/>
    <property type="evidence" value="ECO:0007669"/>
    <property type="project" value="TreeGrafter"/>
</dbReference>
<dbReference type="GO" id="GO:0005737">
    <property type="term" value="C:cytoplasm"/>
    <property type="evidence" value="ECO:0007669"/>
    <property type="project" value="TreeGrafter"/>
</dbReference>
<dbReference type="SMART" id="SM00478">
    <property type="entry name" value="ENDO3c"/>
    <property type="match status" value="1"/>
</dbReference>
<dbReference type="PANTHER" id="PTHR43003">
    <property type="entry name" value="DNA-3-METHYLADENINE GLYCOSYLASE"/>
    <property type="match status" value="1"/>
</dbReference>
<dbReference type="PANTHER" id="PTHR43003:SF13">
    <property type="entry name" value="DNA-3-METHYLADENINE GLYCOSYLASE 2"/>
    <property type="match status" value="1"/>
</dbReference>
<dbReference type="GO" id="GO:0006307">
    <property type="term" value="P:DNA alkylation repair"/>
    <property type="evidence" value="ECO:0007669"/>
    <property type="project" value="TreeGrafter"/>
</dbReference>
<dbReference type="InterPro" id="IPR003265">
    <property type="entry name" value="HhH-GPD_domain"/>
</dbReference>
<dbReference type="GO" id="GO:0032131">
    <property type="term" value="F:alkylated DNA binding"/>
    <property type="evidence" value="ECO:0007669"/>
    <property type="project" value="TreeGrafter"/>
</dbReference>
<evidence type="ECO:0000256" key="4">
    <source>
        <dbReference type="ARBA" id="ARBA00023204"/>
    </source>
</evidence>
<dbReference type="InterPro" id="IPR011257">
    <property type="entry name" value="DNA_glycosylase"/>
</dbReference>
<dbReference type="SUPFAM" id="SSF48150">
    <property type="entry name" value="DNA-glycosylase"/>
    <property type="match status" value="1"/>
</dbReference>
<dbReference type="RefSeq" id="WP_179721703.1">
    <property type="nucleotide sequence ID" value="NZ_JACBZT010000001.1"/>
</dbReference>
<keyword evidence="6" id="KW-0326">Glycosidase</keyword>
<dbReference type="InterPro" id="IPR051912">
    <property type="entry name" value="Alkylbase_DNA_Glycosylase/TA"/>
</dbReference>
<feature type="domain" description="HhH-GPD" evidence="5">
    <location>
        <begin position="126"/>
        <end position="286"/>
    </location>
</feature>
<evidence type="ECO:0000313" key="6">
    <source>
        <dbReference type="EMBL" id="NYJ08823.1"/>
    </source>
</evidence>
<evidence type="ECO:0000256" key="3">
    <source>
        <dbReference type="ARBA" id="ARBA00022763"/>
    </source>
</evidence>
<accession>A0A853CSG2</accession>
<keyword evidence="4" id="KW-0234">DNA repair</keyword>
<dbReference type="Gene3D" id="1.10.340.30">
    <property type="entry name" value="Hypothetical protein, domain 2"/>
    <property type="match status" value="1"/>
</dbReference>
<proteinExistence type="predicted"/>